<organism evidence="1">
    <name type="scientific">marine sediment metagenome</name>
    <dbReference type="NCBI Taxonomy" id="412755"/>
    <lineage>
        <taxon>unclassified sequences</taxon>
        <taxon>metagenomes</taxon>
        <taxon>ecological metagenomes</taxon>
    </lineage>
</organism>
<reference evidence="1" key="1">
    <citation type="journal article" date="2015" name="Nature">
        <title>Complex archaea that bridge the gap between prokaryotes and eukaryotes.</title>
        <authorList>
            <person name="Spang A."/>
            <person name="Saw J.H."/>
            <person name="Jorgensen S.L."/>
            <person name="Zaremba-Niedzwiedzka K."/>
            <person name="Martijn J."/>
            <person name="Lind A.E."/>
            <person name="van Eijk R."/>
            <person name="Schleper C."/>
            <person name="Guy L."/>
            <person name="Ettema T.J."/>
        </authorList>
    </citation>
    <scope>NUCLEOTIDE SEQUENCE</scope>
</reference>
<dbReference type="AlphaFoldDB" id="A0A0F8X3B3"/>
<sequence length="171" mass="19304">MPPQTEKPTVSLIINRIVSDPLEVVLLDTPTAALCRLVYPGHPKGCPNLGKVDRCPPKAPLYNSGDYFTIAAVQYDLAARAAQLKALHPEWTDRQCRCCLYWQGSVRKALREWIKKIPTTRRSYVQRAFGLDVDETPEAKGANVFAMMEKCGHPMERQQPLHTVWKVAFLS</sequence>
<evidence type="ECO:0000313" key="1">
    <source>
        <dbReference type="EMBL" id="KKK63597.1"/>
    </source>
</evidence>
<proteinExistence type="predicted"/>
<name>A0A0F8X3B3_9ZZZZ</name>
<comment type="caution">
    <text evidence="1">The sequence shown here is derived from an EMBL/GenBank/DDBJ whole genome shotgun (WGS) entry which is preliminary data.</text>
</comment>
<accession>A0A0F8X3B3</accession>
<dbReference type="EMBL" id="LAZR01061429">
    <property type="protein sequence ID" value="KKK63597.1"/>
    <property type="molecule type" value="Genomic_DNA"/>
</dbReference>
<protein>
    <submittedName>
        <fullName evidence="1">Uncharacterized protein</fullName>
    </submittedName>
</protein>
<gene>
    <name evidence="1" type="ORF">LCGC14_2992670</name>
</gene>